<proteinExistence type="predicted"/>
<gene>
    <name evidence="1" type="ORF">ABIG07_006982</name>
</gene>
<dbReference type="RefSeq" id="WP_370092314.1">
    <property type="nucleotide sequence ID" value="NZ_JBGBZG010000002.1"/>
</dbReference>
<dbReference type="EMBL" id="JBGBZJ010000003">
    <property type="protein sequence ID" value="MEY9458034.1"/>
    <property type="molecule type" value="Genomic_DNA"/>
</dbReference>
<name>A0ABV4G2F6_9BRAD</name>
<comment type="caution">
    <text evidence="1">The sequence shown here is derived from an EMBL/GenBank/DDBJ whole genome shotgun (WGS) entry which is preliminary data.</text>
</comment>
<dbReference type="InterPro" id="IPR019226">
    <property type="entry name" value="DUF2158"/>
</dbReference>
<dbReference type="Proteomes" id="UP001565369">
    <property type="component" value="Unassembled WGS sequence"/>
</dbReference>
<sequence>MDGTFKPGNVVQVKTGGPLMNLVSIGTYASLGNARGAKCVWFEKDKKQDGVFALVNLKIIED</sequence>
<accession>A0ABV4G2F6</accession>
<reference evidence="1 2" key="1">
    <citation type="submission" date="2024-07" db="EMBL/GenBank/DDBJ databases">
        <title>Genomic Encyclopedia of Type Strains, Phase V (KMG-V): Genome sequencing to study the core and pangenomes of soil and plant-associated prokaryotes.</title>
        <authorList>
            <person name="Whitman W."/>
        </authorList>
    </citation>
    <scope>NUCLEOTIDE SEQUENCE [LARGE SCALE GENOMIC DNA]</scope>
    <source>
        <strain evidence="1 2">USDA 152</strain>
    </source>
</reference>
<organism evidence="1 2">
    <name type="scientific">Bradyrhizobium ottawaense</name>
    <dbReference type="NCBI Taxonomy" id="931866"/>
    <lineage>
        <taxon>Bacteria</taxon>
        <taxon>Pseudomonadati</taxon>
        <taxon>Pseudomonadota</taxon>
        <taxon>Alphaproteobacteria</taxon>
        <taxon>Hyphomicrobiales</taxon>
        <taxon>Nitrobacteraceae</taxon>
        <taxon>Bradyrhizobium</taxon>
    </lineage>
</organism>
<evidence type="ECO:0000313" key="1">
    <source>
        <dbReference type="EMBL" id="MEY9458034.1"/>
    </source>
</evidence>
<dbReference type="Pfam" id="PF09926">
    <property type="entry name" value="DUF2158"/>
    <property type="match status" value="1"/>
</dbReference>
<evidence type="ECO:0000313" key="2">
    <source>
        <dbReference type="Proteomes" id="UP001565369"/>
    </source>
</evidence>
<keyword evidence="2" id="KW-1185">Reference proteome</keyword>
<protein>
    <submittedName>
        <fullName evidence="1">Uncharacterized protein YodC (DUF2158 family)</fullName>
    </submittedName>
</protein>